<dbReference type="Proteomes" id="UP001445076">
    <property type="component" value="Unassembled WGS sequence"/>
</dbReference>
<keyword evidence="7" id="KW-1185">Reference proteome</keyword>
<dbReference type="GO" id="GO:0016787">
    <property type="term" value="F:hydrolase activity"/>
    <property type="evidence" value="ECO:0007669"/>
    <property type="project" value="TreeGrafter"/>
</dbReference>
<evidence type="ECO:0000256" key="1">
    <source>
        <dbReference type="ARBA" id="ARBA00009191"/>
    </source>
</evidence>
<organism evidence="6 7">
    <name type="scientific">Cherax quadricarinatus</name>
    <name type="common">Australian red claw crayfish</name>
    <dbReference type="NCBI Taxonomy" id="27406"/>
    <lineage>
        <taxon>Eukaryota</taxon>
        <taxon>Metazoa</taxon>
        <taxon>Ecdysozoa</taxon>
        <taxon>Arthropoda</taxon>
        <taxon>Crustacea</taxon>
        <taxon>Multicrustacea</taxon>
        <taxon>Malacostraca</taxon>
        <taxon>Eumalacostraca</taxon>
        <taxon>Eucarida</taxon>
        <taxon>Decapoda</taxon>
        <taxon>Pleocyemata</taxon>
        <taxon>Astacidea</taxon>
        <taxon>Parastacoidea</taxon>
        <taxon>Parastacidae</taxon>
        <taxon>Cherax</taxon>
    </lineage>
</organism>
<accession>A0AAW0Y2W5</accession>
<evidence type="ECO:0000256" key="2">
    <source>
        <dbReference type="ARBA" id="ARBA00022553"/>
    </source>
</evidence>
<sequence>MGLLWLCRRLVRITVDIAVILLIIVLLPGIPPDASFTSTEHDECLPLEGPLAKNNKLDAADRIMDGKIVGPESIASRDPEEIFVSLHGGKILRIWGPKFDHFKIVASIGPGCDGPWQEKVCGRPLGLRFAPDGRLLVADSYLGLFVVDVDTGEKEQLFDISQEIDGAVPKILDDIDVDAEGNIYWSDASTVCTLEDGLVEFLSDPSGRLLRFDPKTKSNTVLVKNVHFANGVQLSPDHEFILFCETFKNRVIRYWLKGPKAGQTEVFVDRLPGMPDNIRSNKNGGYYVSLIGVYSEFSRKINGIIGKLPLLRKLAVRLLTMTRLVFDSFTRIYPNQYTERIAYWILNLHPISQAQTHFSNLTIVVELDAQGNIINSLQGNSGKVLQISETDRVGNYLFFGSPYNKYLGSLYVGPSVIEVEGKGVKIKTGKEPALQREEQVNKKEIIKEEKDLSSDENVQEIVQEDRGEESAYKKIGKAEKQSEEIKEHMKLKQKVEHVADIKINDIVEKEAAAVESKEKLENTEKEEL</sequence>
<reference evidence="6 7" key="1">
    <citation type="journal article" date="2024" name="BMC Genomics">
        <title>Genome assembly of redclaw crayfish (Cherax quadricarinatus) provides insights into its immune adaptation and hypoxia tolerance.</title>
        <authorList>
            <person name="Liu Z."/>
            <person name="Zheng J."/>
            <person name="Li H."/>
            <person name="Fang K."/>
            <person name="Wang S."/>
            <person name="He J."/>
            <person name="Zhou D."/>
            <person name="Weng S."/>
            <person name="Chi M."/>
            <person name="Gu Z."/>
            <person name="He J."/>
            <person name="Li F."/>
            <person name="Wang M."/>
        </authorList>
    </citation>
    <scope>NUCLEOTIDE SEQUENCE [LARGE SCALE GENOMIC DNA]</scope>
    <source>
        <strain evidence="6">ZL_2023a</strain>
    </source>
</reference>
<dbReference type="AlphaFoldDB" id="A0AAW0Y2W5"/>
<dbReference type="InterPro" id="IPR018119">
    <property type="entry name" value="Strictosidine_synth_cons-reg"/>
</dbReference>
<comment type="caution">
    <text evidence="6">The sequence shown here is derived from an EMBL/GenBank/DDBJ whole genome shotgun (WGS) entry which is preliminary data.</text>
</comment>
<comment type="similarity">
    <text evidence="1">Belongs to the strictosidine synthase family.</text>
</comment>
<evidence type="ECO:0000259" key="5">
    <source>
        <dbReference type="Pfam" id="PF03088"/>
    </source>
</evidence>
<dbReference type="InterPro" id="IPR011042">
    <property type="entry name" value="6-blade_b-propeller_TolB-like"/>
</dbReference>
<dbReference type="PANTHER" id="PTHR10426">
    <property type="entry name" value="STRICTOSIDINE SYNTHASE-RELATED"/>
    <property type="match status" value="1"/>
</dbReference>
<proteinExistence type="inferred from homology"/>
<keyword evidence="3" id="KW-0325">Glycoprotein</keyword>
<dbReference type="Gene3D" id="2.120.10.30">
    <property type="entry name" value="TolB, C-terminal domain"/>
    <property type="match status" value="1"/>
</dbReference>
<dbReference type="Pfam" id="PF03088">
    <property type="entry name" value="Str_synth"/>
    <property type="match status" value="1"/>
</dbReference>
<evidence type="ECO:0000256" key="3">
    <source>
        <dbReference type="ARBA" id="ARBA00023180"/>
    </source>
</evidence>
<feature type="domain" description="Strictosidine synthase conserved region" evidence="5">
    <location>
        <begin position="173"/>
        <end position="259"/>
    </location>
</feature>
<evidence type="ECO:0000256" key="4">
    <source>
        <dbReference type="SAM" id="MobiDB-lite"/>
    </source>
</evidence>
<dbReference type="GO" id="GO:0012505">
    <property type="term" value="C:endomembrane system"/>
    <property type="evidence" value="ECO:0007669"/>
    <property type="project" value="TreeGrafter"/>
</dbReference>
<gene>
    <name evidence="6" type="ORF">OTU49_014787</name>
</gene>
<dbReference type="SUPFAM" id="SSF63829">
    <property type="entry name" value="Calcium-dependent phosphotriesterase"/>
    <property type="match status" value="1"/>
</dbReference>
<evidence type="ECO:0000313" key="7">
    <source>
        <dbReference type="Proteomes" id="UP001445076"/>
    </source>
</evidence>
<evidence type="ECO:0000313" key="6">
    <source>
        <dbReference type="EMBL" id="KAK8750352.1"/>
    </source>
</evidence>
<name>A0AAW0Y2W5_CHEQU</name>
<protein>
    <recommendedName>
        <fullName evidence="5">Strictosidine synthase conserved region domain-containing protein</fullName>
    </recommendedName>
</protein>
<dbReference type="Pfam" id="PF20067">
    <property type="entry name" value="SSL_N"/>
    <property type="match status" value="1"/>
</dbReference>
<keyword evidence="2" id="KW-0597">Phosphoprotein</keyword>
<feature type="region of interest" description="Disordered" evidence="4">
    <location>
        <begin position="456"/>
        <end position="480"/>
    </location>
</feature>
<feature type="compositionally biased region" description="Basic and acidic residues" evidence="4">
    <location>
        <begin position="463"/>
        <end position="480"/>
    </location>
</feature>
<dbReference type="EMBL" id="JARKIK010000007">
    <property type="protein sequence ID" value="KAK8750352.1"/>
    <property type="molecule type" value="Genomic_DNA"/>
</dbReference>
<dbReference type="PANTHER" id="PTHR10426:SF88">
    <property type="entry name" value="ADIPOCYTE PLASMA MEMBRANE-ASSOCIATED PROTEIN HEMOMUCIN-RELATED"/>
    <property type="match status" value="1"/>
</dbReference>